<dbReference type="EMBL" id="CATQJA010001847">
    <property type="protein sequence ID" value="CAJ0568839.1"/>
    <property type="molecule type" value="Genomic_DNA"/>
</dbReference>
<keyword evidence="1" id="KW-0472">Membrane</keyword>
<organism evidence="2 3">
    <name type="scientific">Mesorhabditis spiculigera</name>
    <dbReference type="NCBI Taxonomy" id="96644"/>
    <lineage>
        <taxon>Eukaryota</taxon>
        <taxon>Metazoa</taxon>
        <taxon>Ecdysozoa</taxon>
        <taxon>Nematoda</taxon>
        <taxon>Chromadorea</taxon>
        <taxon>Rhabditida</taxon>
        <taxon>Rhabditina</taxon>
        <taxon>Rhabditomorpha</taxon>
        <taxon>Rhabditoidea</taxon>
        <taxon>Rhabditidae</taxon>
        <taxon>Mesorhabditinae</taxon>
        <taxon>Mesorhabditis</taxon>
    </lineage>
</organism>
<dbReference type="Proteomes" id="UP001177023">
    <property type="component" value="Unassembled WGS sequence"/>
</dbReference>
<dbReference type="Pfam" id="PF10318">
    <property type="entry name" value="7TM_GPCR_Srh"/>
    <property type="match status" value="1"/>
</dbReference>
<keyword evidence="3" id="KW-1185">Reference proteome</keyword>
<reference evidence="2" key="1">
    <citation type="submission" date="2023-06" db="EMBL/GenBank/DDBJ databases">
        <authorList>
            <person name="Delattre M."/>
        </authorList>
    </citation>
    <scope>NUCLEOTIDE SEQUENCE</scope>
    <source>
        <strain evidence="2">AF72</strain>
    </source>
</reference>
<keyword evidence="1" id="KW-1133">Transmembrane helix</keyword>
<proteinExistence type="predicted"/>
<evidence type="ECO:0000313" key="3">
    <source>
        <dbReference type="Proteomes" id="UP001177023"/>
    </source>
</evidence>
<comment type="caution">
    <text evidence="2">The sequence shown here is derived from an EMBL/GenBank/DDBJ whole genome shotgun (WGS) entry which is preliminary data.</text>
</comment>
<feature type="transmembrane region" description="Helical" evidence="1">
    <location>
        <begin position="167"/>
        <end position="187"/>
    </location>
</feature>
<gene>
    <name evidence="2" type="ORF">MSPICULIGERA_LOCUS7350</name>
</gene>
<dbReference type="AlphaFoldDB" id="A0AA36FVW9"/>
<feature type="transmembrane region" description="Helical" evidence="1">
    <location>
        <begin position="193"/>
        <end position="211"/>
    </location>
</feature>
<sequence>MDVVLNSAMAPYLIIPLPAGYPMVGFLPGIQMMSVLILMFLIRQQAIMPDGHPLKFTKRTTRLIYTGMPTLSFLEIWGLMIYMLVNDDQPAARKLYQERYPFFRRFFDLPSLYVFTPDIGGIMILNLSTFFFFTVAVITGICTVCFVVLTGQKQFMSPKTYRLQKLWIYNCIIQHGFCSSVVTLLIYKPYSEYVKQSALSIIAFITPYGIFGRPATSVRATSATINRSFTATIHR</sequence>
<dbReference type="InterPro" id="IPR019422">
    <property type="entry name" value="7TM_GPCR_serpentine_rcpt_Srh"/>
</dbReference>
<feature type="transmembrane region" description="Helical" evidence="1">
    <location>
        <begin position="63"/>
        <end position="85"/>
    </location>
</feature>
<feature type="transmembrane region" description="Helical" evidence="1">
    <location>
        <begin position="20"/>
        <end position="42"/>
    </location>
</feature>
<name>A0AA36FVW9_9BILA</name>
<evidence type="ECO:0000256" key="1">
    <source>
        <dbReference type="SAM" id="Phobius"/>
    </source>
</evidence>
<feature type="non-terminal residue" evidence="2">
    <location>
        <position position="1"/>
    </location>
</feature>
<evidence type="ECO:0000313" key="2">
    <source>
        <dbReference type="EMBL" id="CAJ0568839.1"/>
    </source>
</evidence>
<feature type="transmembrane region" description="Helical" evidence="1">
    <location>
        <begin position="119"/>
        <end position="147"/>
    </location>
</feature>
<protein>
    <submittedName>
        <fullName evidence="2">Uncharacterized protein</fullName>
    </submittedName>
</protein>
<keyword evidence="1" id="KW-0812">Transmembrane</keyword>
<accession>A0AA36FVW9</accession>